<evidence type="ECO:0000313" key="2">
    <source>
        <dbReference type="EMBL" id="KAL1265037.1"/>
    </source>
</evidence>
<name>A0ABR3MIZ1_9TELE</name>
<gene>
    <name evidence="2" type="ORF">QQF64_003064</name>
</gene>
<evidence type="ECO:0000256" key="1">
    <source>
        <dbReference type="SAM" id="MobiDB-lite"/>
    </source>
</evidence>
<accession>A0ABR3MIZ1</accession>
<comment type="caution">
    <text evidence="2">The sequence shown here is derived from an EMBL/GenBank/DDBJ whole genome shotgun (WGS) entry which is preliminary data.</text>
</comment>
<organism evidence="2 3">
    <name type="scientific">Cirrhinus molitorella</name>
    <name type="common">mud carp</name>
    <dbReference type="NCBI Taxonomy" id="172907"/>
    <lineage>
        <taxon>Eukaryota</taxon>
        <taxon>Metazoa</taxon>
        <taxon>Chordata</taxon>
        <taxon>Craniata</taxon>
        <taxon>Vertebrata</taxon>
        <taxon>Euteleostomi</taxon>
        <taxon>Actinopterygii</taxon>
        <taxon>Neopterygii</taxon>
        <taxon>Teleostei</taxon>
        <taxon>Ostariophysi</taxon>
        <taxon>Cypriniformes</taxon>
        <taxon>Cyprinidae</taxon>
        <taxon>Labeoninae</taxon>
        <taxon>Labeonini</taxon>
        <taxon>Cirrhinus</taxon>
    </lineage>
</organism>
<keyword evidence="3" id="KW-1185">Reference proteome</keyword>
<dbReference type="EMBL" id="JAYMGO010000011">
    <property type="protein sequence ID" value="KAL1265037.1"/>
    <property type="molecule type" value="Genomic_DNA"/>
</dbReference>
<feature type="region of interest" description="Disordered" evidence="1">
    <location>
        <begin position="80"/>
        <end position="99"/>
    </location>
</feature>
<reference evidence="2 3" key="1">
    <citation type="submission" date="2023-09" db="EMBL/GenBank/DDBJ databases">
        <authorList>
            <person name="Wang M."/>
        </authorList>
    </citation>
    <scope>NUCLEOTIDE SEQUENCE [LARGE SCALE GENOMIC DNA]</scope>
    <source>
        <strain evidence="2">GT-2023</strain>
        <tissue evidence="2">Liver</tissue>
    </source>
</reference>
<evidence type="ECO:0000313" key="3">
    <source>
        <dbReference type="Proteomes" id="UP001558613"/>
    </source>
</evidence>
<proteinExistence type="predicted"/>
<sequence length="99" mass="11303">MTTTEDKTTDLISTTEIPISTAEQTTTITYSTFETSTIESDKTKETNRVTKRIQHKIPFTQTTKLTTNIPTTVYNECQQQTTNRYSPLPLPQQKDKAQQ</sequence>
<protein>
    <submittedName>
        <fullName evidence="2">Uncharacterized protein</fullName>
    </submittedName>
</protein>
<dbReference type="Proteomes" id="UP001558613">
    <property type="component" value="Unassembled WGS sequence"/>
</dbReference>